<evidence type="ECO:0000256" key="1">
    <source>
        <dbReference type="SAM" id="Phobius"/>
    </source>
</evidence>
<protein>
    <submittedName>
        <fullName evidence="2">Uncharacterized protein</fullName>
    </submittedName>
</protein>
<dbReference type="Proteomes" id="UP000028460">
    <property type="component" value="Genome"/>
</dbReference>
<organism evidence="2 3">
    <name type="scientific">Escherichia phage bV_EcoS_AHP24</name>
    <dbReference type="NCBI Taxonomy" id="1416027"/>
    <lineage>
        <taxon>Viruses</taxon>
        <taxon>Duplodnaviria</taxon>
        <taxon>Heunggongvirae</taxon>
        <taxon>Uroviricota</taxon>
        <taxon>Caudoviricetes</taxon>
        <taxon>Drexlerviridae</taxon>
        <taxon>Rogunavirinae</taxon>
        <taxon>Rogunavirus</taxon>
        <taxon>Rogunavirus AHS24</taxon>
    </lineage>
</organism>
<sequence>MPSPFVFSKKCYSSDLWIVAGIAMISMTITHKAIFHRLQ</sequence>
<keyword evidence="1" id="KW-1133">Transmembrane helix</keyword>
<keyword evidence="1" id="KW-0812">Transmembrane</keyword>
<proteinExistence type="predicted"/>
<gene>
    <name evidence="2" type="ORF">AHP24_65</name>
</gene>
<dbReference type="EMBL" id="KF771236">
    <property type="protein sequence ID" value="AHI60533.1"/>
    <property type="molecule type" value="Genomic_DNA"/>
</dbReference>
<name>A0A067YXF4_9CAUD</name>
<accession>A0A067YXF4</accession>
<reference evidence="2 3" key="1">
    <citation type="journal article" date="2014" name="PLoS ONE">
        <title>Four Escherichia coli O157:H7 Phages: A New Bacteriophage Genus and Taxonomic Classification of T1-Like Phages.</title>
        <authorList>
            <person name="Niu Y.D."/>
            <person name="McAllister T.A."/>
            <person name="Nash J.H."/>
            <person name="Kropinski A.M."/>
            <person name="Stanford K."/>
        </authorList>
    </citation>
    <scope>NUCLEOTIDE SEQUENCE [LARGE SCALE GENOMIC DNA]</scope>
</reference>
<feature type="transmembrane region" description="Helical" evidence="1">
    <location>
        <begin position="16"/>
        <end position="35"/>
    </location>
</feature>
<keyword evidence="1" id="KW-0472">Membrane</keyword>
<evidence type="ECO:0000313" key="2">
    <source>
        <dbReference type="EMBL" id="AHI60533.1"/>
    </source>
</evidence>
<evidence type="ECO:0000313" key="3">
    <source>
        <dbReference type="Proteomes" id="UP000028460"/>
    </source>
</evidence>